<dbReference type="Proteomes" id="UP001295684">
    <property type="component" value="Unassembled WGS sequence"/>
</dbReference>
<feature type="chain" id="PRO_5042290356" description="Secreted protein" evidence="1">
    <location>
        <begin position="21"/>
        <end position="72"/>
    </location>
</feature>
<feature type="signal peptide" evidence="1">
    <location>
        <begin position="1"/>
        <end position="20"/>
    </location>
</feature>
<accession>A0AAD1U8G5</accession>
<proteinExistence type="predicted"/>
<evidence type="ECO:0000313" key="3">
    <source>
        <dbReference type="Proteomes" id="UP001295684"/>
    </source>
</evidence>
<protein>
    <recommendedName>
        <fullName evidence="4">Secreted protein</fullName>
    </recommendedName>
</protein>
<comment type="caution">
    <text evidence="2">The sequence shown here is derived from an EMBL/GenBank/DDBJ whole genome shotgun (WGS) entry which is preliminary data.</text>
</comment>
<gene>
    <name evidence="2" type="ORF">ECRASSUSDP1_LOCUS5366</name>
</gene>
<name>A0AAD1U8G5_EUPCR</name>
<evidence type="ECO:0008006" key="4">
    <source>
        <dbReference type="Google" id="ProtNLM"/>
    </source>
</evidence>
<sequence length="72" mass="8258">MNSCAILFCLMLKLLRIICSSTCPLSITTCGHKTINILELSTRIENKSSFFTRRAGNDRWSVFIFIFAFFNT</sequence>
<reference evidence="2" key="1">
    <citation type="submission" date="2023-07" db="EMBL/GenBank/DDBJ databases">
        <authorList>
            <consortium name="AG Swart"/>
            <person name="Singh M."/>
            <person name="Singh A."/>
            <person name="Seah K."/>
            <person name="Emmerich C."/>
        </authorList>
    </citation>
    <scope>NUCLEOTIDE SEQUENCE</scope>
    <source>
        <strain evidence="2">DP1</strain>
    </source>
</reference>
<keyword evidence="3" id="KW-1185">Reference proteome</keyword>
<organism evidence="2 3">
    <name type="scientific">Euplotes crassus</name>
    <dbReference type="NCBI Taxonomy" id="5936"/>
    <lineage>
        <taxon>Eukaryota</taxon>
        <taxon>Sar</taxon>
        <taxon>Alveolata</taxon>
        <taxon>Ciliophora</taxon>
        <taxon>Intramacronucleata</taxon>
        <taxon>Spirotrichea</taxon>
        <taxon>Hypotrichia</taxon>
        <taxon>Euplotida</taxon>
        <taxon>Euplotidae</taxon>
        <taxon>Moneuplotes</taxon>
    </lineage>
</organism>
<evidence type="ECO:0000256" key="1">
    <source>
        <dbReference type="SAM" id="SignalP"/>
    </source>
</evidence>
<evidence type="ECO:0000313" key="2">
    <source>
        <dbReference type="EMBL" id="CAI2364026.1"/>
    </source>
</evidence>
<keyword evidence="1" id="KW-0732">Signal</keyword>
<dbReference type="EMBL" id="CAMPGE010005178">
    <property type="protein sequence ID" value="CAI2364026.1"/>
    <property type="molecule type" value="Genomic_DNA"/>
</dbReference>
<dbReference type="AlphaFoldDB" id="A0AAD1U8G5"/>